<proteinExistence type="predicted"/>
<dbReference type="EMBL" id="JASBWV010000018">
    <property type="protein sequence ID" value="KAJ9121124.1"/>
    <property type="molecule type" value="Genomic_DNA"/>
</dbReference>
<comment type="caution">
    <text evidence="1">The sequence shown here is derived from an EMBL/GenBank/DDBJ whole genome shotgun (WGS) entry which is preliminary data.</text>
</comment>
<gene>
    <name evidence="1" type="ORF">QFC24_004797</name>
</gene>
<evidence type="ECO:0000313" key="1">
    <source>
        <dbReference type="EMBL" id="KAJ9121124.1"/>
    </source>
</evidence>
<sequence>MGYPVEHAFIPALMASANQRLSALLPSWSVTTSPSSLRPQSLHFDLLSSNHTTPAPSSNQKKVRFVALSPFGSKYHDRRPQSYHHFVHSEEFDSSSPGSESFDTDQQSSGPTTPRQSLPVRFEALRITRREEDQKIANEQHPTVTIYQTDADYQSSDLTSTEASSNMASNPANFYDSDDPSGGQPNLGVEPEIEPEVAQVLVNDGGRRMINSAPALRYDAPSRPHLGPPAFTFEQHIAAGAMVSPSSSSSAGVDNGLSMRERLTRNTRRMLHGVGHAPPRPRRSSQRPVTADAVFQVAHGTDVPGMGETAPRPPILAALSPHPVAFLEMRPNIDPPLGPQLQATSQTTLDMPISPFDLQNPHPGSRRGSTPLSDASARWTYGTVPSREDVLPLSSFVSDGDARHPTATLAYLTEHLQPPRRVSQAAIDDFPEATPRRPSSTRIPVPREPQINVPSVRTAVAAGQFGIETVDNGSSPSSATQNAGVSAVEPSRVRKGFAFFGGGSISRKKGEGFTDQPSSIDPDERHAYTQDASSGPSEVTPRRRLSQFRSKPNTLDRTPIFGTRRSSGASSSRDEGIQRSDRMDSNDDTFYAPIARASVISIPADRQRLQFGSLSSPGTGSLQSWSHNPLVTTFTRSSQRGSDAQEAEEVLTPKSTYSPSPLPEESAEPFESSPYPTGQPGMTSLASSSQEALLDARYNSQLDLGPDQDIHGTPSGKEGLPTSVTEATMSTASQQPSFHSFRSDSPLVEPEISLSATVHATQHSVPLESSAADKLVAATQQFKRVVTREKKDRYSVAMPESYLNYDPNPDPDGILGILDDTPKTGSATSTPKYAEIPLASGTPIDIRPAPLSIHQLIEERAKPVVSTGANKRSDLLQKLIPKRNPPVGLNIIIPLEPDDPTFASGKTAPVVHRTMQAKIQAPMDRITDRKCKESKMDAKESLRMQKDAILKEVAEKKPSEEGQPQRHNPCQISVRKSPSVDNDTAQHGLRTFQDTGSSSRPARRSRPQTAPTSTDSYYVQHPDIPSSKSPNDSPVIPLDTPKRRGLIRRMFSKEGLIRQLGLEKFGKSKGKATQSALTPAETMRESYEAQEARLLATAEEMATPVRESFNLHLLQQRLSGQHFMSESASASSMIPLASKTAPASTQSMYTAESDIARDDSIAPPSPARTSSDIAGQDMSSISSSIPKKTSHDGSHILAPSPRRPVRSLSRLQSSSSKDQTGGLPATPTKTRPAGDAVPLTERPIDTITEEGNSRLSALNHPDLNVYSSVTIARVLSGGKRDLHKSVIAKDSGGSASDSSSADAKEIALLQERLLQAQARREERRLQKEALRARLAIESDDDREMRDPNVKPCERCGCTCASTSKRRDKGKQREV</sequence>
<protein>
    <submittedName>
        <fullName evidence="1">Uncharacterized protein</fullName>
    </submittedName>
</protein>
<organism evidence="1 2">
    <name type="scientific">Naganishia onofrii</name>
    <dbReference type="NCBI Taxonomy" id="1851511"/>
    <lineage>
        <taxon>Eukaryota</taxon>
        <taxon>Fungi</taxon>
        <taxon>Dikarya</taxon>
        <taxon>Basidiomycota</taxon>
        <taxon>Agaricomycotina</taxon>
        <taxon>Tremellomycetes</taxon>
        <taxon>Filobasidiales</taxon>
        <taxon>Filobasidiaceae</taxon>
        <taxon>Naganishia</taxon>
    </lineage>
</organism>
<accession>A0ACC2XCP3</accession>
<name>A0ACC2XCP3_9TREE</name>
<evidence type="ECO:0000313" key="2">
    <source>
        <dbReference type="Proteomes" id="UP001234202"/>
    </source>
</evidence>
<reference evidence="1" key="1">
    <citation type="submission" date="2023-04" db="EMBL/GenBank/DDBJ databases">
        <title>Draft Genome sequencing of Naganishia species isolated from polar environments using Oxford Nanopore Technology.</title>
        <authorList>
            <person name="Leo P."/>
            <person name="Venkateswaran K."/>
        </authorList>
    </citation>
    <scope>NUCLEOTIDE SEQUENCE</scope>
    <source>
        <strain evidence="1">DBVPG 5303</strain>
    </source>
</reference>
<dbReference type="Proteomes" id="UP001234202">
    <property type="component" value="Unassembled WGS sequence"/>
</dbReference>
<keyword evidence="2" id="KW-1185">Reference proteome</keyword>